<reference evidence="3" key="1">
    <citation type="submission" date="2016-06" db="EMBL/GenBank/DDBJ databases">
        <authorList>
            <person name="Varghese N."/>
            <person name="Submissions Spin"/>
        </authorList>
    </citation>
    <scope>NUCLEOTIDE SEQUENCE [LARGE SCALE GENOMIC DNA]</scope>
    <source>
        <strain evidence="3">DSM 44830</strain>
    </source>
</reference>
<gene>
    <name evidence="2" type="ORF">GA0070564_102426</name>
</gene>
<evidence type="ECO:0000256" key="1">
    <source>
        <dbReference type="SAM" id="MobiDB-lite"/>
    </source>
</evidence>
<sequence length="165" mass="17209">MGGMVASAPLHHSDQPRSVPLREARTRLTQLVSLAELTDTVTVLTRDGDHRPVAAIVPAAGARSGAQARADADRVAAVTAGWARRLDEAHRHSSRRHAAELRAVTTALAEAWAELDRRARPGGDPALARLRAAHADLIRELAAESPAVAADAGPRAVGPLSGDAA</sequence>
<evidence type="ECO:0000313" key="3">
    <source>
        <dbReference type="Proteomes" id="UP000199504"/>
    </source>
</evidence>
<dbReference type="AlphaFoldDB" id="A0A1C4WPX2"/>
<name>A0A1C4WPX2_9ACTN</name>
<feature type="region of interest" description="Disordered" evidence="1">
    <location>
        <begin position="1"/>
        <end position="20"/>
    </location>
</feature>
<accession>A0A1C4WPX2</accession>
<organism evidence="2 3">
    <name type="scientific">Micromonospora mirobrigensis</name>
    <dbReference type="NCBI Taxonomy" id="262898"/>
    <lineage>
        <taxon>Bacteria</taxon>
        <taxon>Bacillati</taxon>
        <taxon>Actinomycetota</taxon>
        <taxon>Actinomycetes</taxon>
        <taxon>Micromonosporales</taxon>
        <taxon>Micromonosporaceae</taxon>
        <taxon>Micromonospora</taxon>
    </lineage>
</organism>
<feature type="compositionally biased region" description="Basic and acidic residues" evidence="1">
    <location>
        <begin position="11"/>
        <end position="20"/>
    </location>
</feature>
<dbReference type="Proteomes" id="UP000199504">
    <property type="component" value="Unassembled WGS sequence"/>
</dbReference>
<evidence type="ECO:0008006" key="4">
    <source>
        <dbReference type="Google" id="ProtNLM"/>
    </source>
</evidence>
<dbReference type="EMBL" id="FMCX01000002">
    <property type="protein sequence ID" value="SCE98209.1"/>
    <property type="molecule type" value="Genomic_DNA"/>
</dbReference>
<keyword evidence="3" id="KW-1185">Reference proteome</keyword>
<protein>
    <recommendedName>
        <fullName evidence="4">Antitoxin Phd_YefM, type II toxin-antitoxin system</fullName>
    </recommendedName>
</protein>
<evidence type="ECO:0000313" key="2">
    <source>
        <dbReference type="EMBL" id="SCE98209.1"/>
    </source>
</evidence>
<proteinExistence type="predicted"/>